<feature type="compositionally biased region" description="Basic and acidic residues" evidence="1">
    <location>
        <begin position="27"/>
        <end position="38"/>
    </location>
</feature>
<organism evidence="2 3">
    <name type="scientific">Mycena alexandri</name>
    <dbReference type="NCBI Taxonomy" id="1745969"/>
    <lineage>
        <taxon>Eukaryota</taxon>
        <taxon>Fungi</taxon>
        <taxon>Dikarya</taxon>
        <taxon>Basidiomycota</taxon>
        <taxon>Agaricomycotina</taxon>
        <taxon>Agaricomycetes</taxon>
        <taxon>Agaricomycetidae</taxon>
        <taxon>Agaricales</taxon>
        <taxon>Marasmiineae</taxon>
        <taxon>Mycenaceae</taxon>
        <taxon>Mycena</taxon>
    </lineage>
</organism>
<feature type="region of interest" description="Disordered" evidence="1">
    <location>
        <begin position="101"/>
        <end position="125"/>
    </location>
</feature>
<proteinExistence type="predicted"/>
<reference evidence="2" key="1">
    <citation type="submission" date="2023-03" db="EMBL/GenBank/DDBJ databases">
        <title>Massive genome expansion in bonnet fungi (Mycena s.s.) driven by repeated elements and novel gene families across ecological guilds.</title>
        <authorList>
            <consortium name="Lawrence Berkeley National Laboratory"/>
            <person name="Harder C.B."/>
            <person name="Miyauchi S."/>
            <person name="Viragh M."/>
            <person name="Kuo A."/>
            <person name="Thoen E."/>
            <person name="Andreopoulos B."/>
            <person name="Lu D."/>
            <person name="Skrede I."/>
            <person name="Drula E."/>
            <person name="Henrissat B."/>
            <person name="Morin E."/>
            <person name="Kohler A."/>
            <person name="Barry K."/>
            <person name="LaButti K."/>
            <person name="Morin E."/>
            <person name="Salamov A."/>
            <person name="Lipzen A."/>
            <person name="Mereny Z."/>
            <person name="Hegedus B."/>
            <person name="Baldrian P."/>
            <person name="Stursova M."/>
            <person name="Weitz H."/>
            <person name="Taylor A."/>
            <person name="Grigoriev I.V."/>
            <person name="Nagy L.G."/>
            <person name="Martin F."/>
            <person name="Kauserud H."/>
        </authorList>
    </citation>
    <scope>NUCLEOTIDE SEQUENCE</scope>
    <source>
        <strain evidence="2">CBHHK200</strain>
    </source>
</reference>
<dbReference type="Proteomes" id="UP001218188">
    <property type="component" value="Unassembled WGS sequence"/>
</dbReference>
<evidence type="ECO:0000256" key="1">
    <source>
        <dbReference type="SAM" id="MobiDB-lite"/>
    </source>
</evidence>
<feature type="region of interest" description="Disordered" evidence="1">
    <location>
        <begin position="25"/>
        <end position="88"/>
    </location>
</feature>
<gene>
    <name evidence="2" type="ORF">C8F04DRAFT_1198733</name>
</gene>
<dbReference type="AlphaFoldDB" id="A0AAD6S0M6"/>
<protein>
    <submittedName>
        <fullName evidence="2">Uncharacterized protein</fullName>
    </submittedName>
</protein>
<evidence type="ECO:0000313" key="2">
    <source>
        <dbReference type="EMBL" id="KAJ7018644.1"/>
    </source>
</evidence>
<name>A0AAD6S0M6_9AGAR</name>
<dbReference type="EMBL" id="JARJCM010000330">
    <property type="protein sequence ID" value="KAJ7018644.1"/>
    <property type="molecule type" value="Genomic_DNA"/>
</dbReference>
<evidence type="ECO:0000313" key="3">
    <source>
        <dbReference type="Proteomes" id="UP001218188"/>
    </source>
</evidence>
<comment type="caution">
    <text evidence="2">The sequence shown here is derived from an EMBL/GenBank/DDBJ whole genome shotgun (WGS) entry which is preliminary data.</text>
</comment>
<sequence>MFQSSFLAPNVFVHKEVQSYGIQNKKTHYEKQATEEVPKTAAKKAVGQREGQVTGGQRSGAGRRRRASARSGPGSPQAHRIVASEGEDMEGLGALHRMARGGRGIGREGSAGPAARRAGNDERGKCPPAQFLVFAAAPECPRKRFKTPVMANGCYATHSKGWYTNPPL</sequence>
<keyword evidence="3" id="KW-1185">Reference proteome</keyword>
<accession>A0AAD6S0M6</accession>